<dbReference type="PANTHER" id="PTHR46704:SF1">
    <property type="entry name" value="TELOMERE LENGTH REGULATION PROTEIN TEL2 HOMOLOG"/>
    <property type="match status" value="1"/>
</dbReference>
<reference evidence="2" key="1">
    <citation type="submission" date="2023-11" db="EMBL/GenBank/DDBJ databases">
        <title>Genome assemblies of two species of porcelain crab, Petrolisthes cinctipes and Petrolisthes manimaculis (Anomura: Porcellanidae).</title>
        <authorList>
            <person name="Angst P."/>
        </authorList>
    </citation>
    <scope>NUCLEOTIDE SEQUENCE</scope>
    <source>
        <strain evidence="2">PB745_02</strain>
        <tissue evidence="2">Gill</tissue>
    </source>
</reference>
<accession>A0AAE1QJ97</accession>
<sequence length="462" mass="52143">MLQLLKYELTSTSQFLATECKDGISLKKPDKASLSRELVNQLPEEKRNVKCDAQMTVVDFMALVQKLPMKKMGLDTFGQLAENLSNSILAKGSESTRIDIIYDVYKKSSIKQMERAQRSSSEEITITIRSDNQKLPVNLDMFWSSMLNKVRLQEYVYKWMLENVVSEKEIIFGGVYGGECRKLLAGTETQITELSSSQEEADDRIMFHINDSVVKHGVKSVLVDSPDTDVLVNLIFHFKKTWQLQKLFVKLGNRRNKKTVPVHLLVDQLDNNLVLCLPAIHALSGCDSTSKVGPKLSGMKSSMDLSLLAGFGVEELSPQMISNAEKFLVSGLKKTDCSTFDEYRWEQYHNSKKELNFNQLVCCSSTLREHIKRAYLQCRMWLQAPTPEVTKPDPCQYGYRATDVGIIPVILPVPSRPDDLPPPCKCPTSCISNKTCICRGMKIKCVVFCGCSKGKKCRNPHN</sequence>
<comment type="caution">
    <text evidence="2">The sequence shown here is derived from an EMBL/GenBank/DDBJ whole genome shotgun (WGS) entry which is preliminary data.</text>
</comment>
<dbReference type="EMBL" id="JAWZYT010000149">
    <property type="protein sequence ID" value="KAK4327430.1"/>
    <property type="molecule type" value="Genomic_DNA"/>
</dbReference>
<protein>
    <recommendedName>
        <fullName evidence="4">Tesmin/TSO1-like CXC domain-containing protein</fullName>
    </recommendedName>
</protein>
<gene>
    <name evidence="1" type="ORF">Pmani_002091</name>
    <name evidence="2" type="ORF">Pmani_002094</name>
</gene>
<organism evidence="2 3">
    <name type="scientific">Petrolisthes manimaculis</name>
    <dbReference type="NCBI Taxonomy" id="1843537"/>
    <lineage>
        <taxon>Eukaryota</taxon>
        <taxon>Metazoa</taxon>
        <taxon>Ecdysozoa</taxon>
        <taxon>Arthropoda</taxon>
        <taxon>Crustacea</taxon>
        <taxon>Multicrustacea</taxon>
        <taxon>Malacostraca</taxon>
        <taxon>Eumalacostraca</taxon>
        <taxon>Eucarida</taxon>
        <taxon>Decapoda</taxon>
        <taxon>Pleocyemata</taxon>
        <taxon>Anomura</taxon>
        <taxon>Galatheoidea</taxon>
        <taxon>Porcellanidae</taxon>
        <taxon>Petrolisthes</taxon>
    </lineage>
</organism>
<keyword evidence="3" id="KW-1185">Reference proteome</keyword>
<dbReference type="PANTHER" id="PTHR46704">
    <property type="entry name" value="CXC DOMAIN-CONTAINING PROTEIN-RELATED"/>
    <property type="match status" value="1"/>
</dbReference>
<evidence type="ECO:0000313" key="2">
    <source>
        <dbReference type="EMBL" id="KAK4327430.1"/>
    </source>
</evidence>
<evidence type="ECO:0000313" key="3">
    <source>
        <dbReference type="Proteomes" id="UP001292094"/>
    </source>
</evidence>
<dbReference type="AlphaFoldDB" id="A0AAE1QJ97"/>
<proteinExistence type="predicted"/>
<name>A0AAE1QJ97_9EUCA</name>
<evidence type="ECO:0008006" key="4">
    <source>
        <dbReference type="Google" id="ProtNLM"/>
    </source>
</evidence>
<dbReference type="Proteomes" id="UP001292094">
    <property type="component" value="Unassembled WGS sequence"/>
</dbReference>
<dbReference type="EMBL" id="JAWZYT010000149">
    <property type="protein sequence ID" value="KAK4327427.1"/>
    <property type="molecule type" value="Genomic_DNA"/>
</dbReference>
<evidence type="ECO:0000313" key="1">
    <source>
        <dbReference type="EMBL" id="KAK4327427.1"/>
    </source>
</evidence>